<proteinExistence type="predicted"/>
<evidence type="ECO:0000313" key="3">
    <source>
        <dbReference type="EMBL" id="WEX84047.1"/>
    </source>
</evidence>
<organism evidence="3 4">
    <name type="scientific">Sinorhizobium numidicum</name>
    <dbReference type="NCBI Taxonomy" id="680248"/>
    <lineage>
        <taxon>Bacteria</taxon>
        <taxon>Pseudomonadati</taxon>
        <taxon>Pseudomonadota</taxon>
        <taxon>Alphaproteobacteria</taxon>
        <taxon>Hyphomicrobiales</taxon>
        <taxon>Rhizobiaceae</taxon>
        <taxon>Sinorhizobium/Ensifer group</taxon>
        <taxon>Sinorhizobium</taxon>
    </lineage>
</organism>
<dbReference type="RefSeq" id="WP_280734937.1">
    <property type="nucleotide sequence ID" value="NZ_CP120368.1"/>
</dbReference>
<accession>A0ABY8D2Z3</accession>
<dbReference type="Pfam" id="PF07940">
    <property type="entry name" value="Hepar_II_III_C"/>
    <property type="match status" value="1"/>
</dbReference>
<evidence type="ECO:0000259" key="2">
    <source>
        <dbReference type="Pfam" id="PF07940"/>
    </source>
</evidence>
<evidence type="ECO:0000256" key="1">
    <source>
        <dbReference type="ARBA" id="ARBA00004196"/>
    </source>
</evidence>
<protein>
    <submittedName>
        <fullName evidence="3">Heparinase II/III family protein</fullName>
    </submittedName>
</protein>
<gene>
    <name evidence="3" type="ORF">PYH38_002885</name>
</gene>
<comment type="subcellular location">
    <subcellularLocation>
        <location evidence="1">Cell envelope</location>
    </subcellularLocation>
</comment>
<dbReference type="InterPro" id="IPR008929">
    <property type="entry name" value="Chondroitin_lyas"/>
</dbReference>
<sequence length="560" mass="62888">MLFSNKRRLFYLYLREGWRRFSRRLSLSRMTALRFAGSTPDRLIVAPTDLRAIDPFVAEEILQGRYPLAGRVLDTEGESPFEIDLPSHEFAVRLHSFGWLRHLRAVRDDAGFVRLRQIVDDWIGTHGRNIADISWDADVVAQRIIAWLSHSPVVLRNAEHGFYRRFLKSLAFQVRYLRHIADTVCDGEARLRVRMALAMASVSMSTSASAVRKASRHLDLELDRQILPDGGHFSRSPRAGLELLLDLLPLRQTYVNLGHDVPSRLIPCIDRMYPALRFFRHQGGELALFNGATSVLAHELASVLRYDETAGEPFRSLPHIHYERLSLGDTVIIMDTGRPLSVDLSRSAHAGCLSFEMSSGRNRFIINSGAPKFAGERFRQMARTTAAHSTVTVNDTSSCRFSQSRFLGPIMTSGLSRVVVERRDDPGRMEFVKASHDGYLAAFDLLHERDVGVLNGGRLVRGRDRLAREDGSDPDATDAATAVARFHIHPAIGMRQHSKSEIYLSAPDGEVWLFACPDGELAIEEDIFFADPSGVRASSQITVTFTAAQPEIQWTLTREG</sequence>
<keyword evidence="4" id="KW-1185">Reference proteome</keyword>
<dbReference type="Gene3D" id="1.50.10.100">
    <property type="entry name" value="Chondroitin AC/alginate lyase"/>
    <property type="match status" value="1"/>
</dbReference>
<dbReference type="EMBL" id="CP120371">
    <property type="protein sequence ID" value="WEX84047.1"/>
    <property type="molecule type" value="Genomic_DNA"/>
</dbReference>
<reference evidence="3 4" key="1">
    <citation type="submission" date="2023-03" db="EMBL/GenBank/DDBJ databases">
        <authorList>
            <person name="Kaur S."/>
            <person name="Espinosa-Saiz D."/>
            <person name="Velazquez E."/>
            <person name="Menendez E."/>
            <person name="diCenzo G.C."/>
        </authorList>
    </citation>
    <scope>NUCLEOTIDE SEQUENCE [LARGE SCALE GENOMIC DNA]</scope>
    <source>
        <strain evidence="3 4">LMG 27395</strain>
    </source>
</reference>
<feature type="domain" description="Heparinase II/III-like C-terminal" evidence="2">
    <location>
        <begin position="311"/>
        <end position="555"/>
    </location>
</feature>
<evidence type="ECO:0000313" key="4">
    <source>
        <dbReference type="Proteomes" id="UP001235547"/>
    </source>
</evidence>
<name>A0ABY8D2Z3_9HYPH</name>
<dbReference type="Proteomes" id="UP001235547">
    <property type="component" value="Chromosome 1"/>
</dbReference>
<dbReference type="InterPro" id="IPR012480">
    <property type="entry name" value="Hepar_II_III_C"/>
</dbReference>
<dbReference type="Gene3D" id="2.70.98.70">
    <property type="match status" value="1"/>
</dbReference>